<dbReference type="InterPro" id="IPR013520">
    <property type="entry name" value="Ribonucl_H"/>
</dbReference>
<accession>A0A9P1P9B8</accession>
<dbReference type="PANTHER" id="PTHR23044">
    <property type="entry name" value="3'-5' EXONUCLEASE ERI1-RELATED"/>
    <property type="match status" value="1"/>
</dbReference>
<dbReference type="InterPro" id="IPR036397">
    <property type="entry name" value="RNaseH_sf"/>
</dbReference>
<sequence length="338" mass="40027">MKKIYVDFEMNMSNSKYGRDINNADIIAIGAVKYDTISKKISSFKSLIKPVSNIDVYPHIEELTKITNEDLENAPNYEEVMRNFKKWLGNFSDIQGIYTFGNLDLTCFANTDRRSAKKNNHPRFVNNIKDLFIDIKKHYLNQGIRCINYVSLKNLLEWANVEFDGNAHDPLADAYNLLILDNTLSSQKEIRELLIIKDIIKKPFIELNNDLEHNFEEYKESVHSKNKNLCLDYISIEIIKTFRLYLESIIDIDIHNIEELKDIEKKLLIFNNVIDIKGGYFYLLESVYFDMMDLLEDLSFYKLNREEYKRELIKILELFEEDLEYENVHLFERLEASY</sequence>
<evidence type="ECO:0000259" key="4">
    <source>
        <dbReference type="SMART" id="SM00479"/>
    </source>
</evidence>
<feature type="domain" description="Exonuclease" evidence="4">
    <location>
        <begin position="2"/>
        <end position="190"/>
    </location>
</feature>
<dbReference type="AlphaFoldDB" id="A0A9P1P9B8"/>
<dbReference type="Gene3D" id="3.30.420.10">
    <property type="entry name" value="Ribonuclease H-like superfamily/Ribonuclease H"/>
    <property type="match status" value="1"/>
</dbReference>
<dbReference type="CDD" id="cd06133">
    <property type="entry name" value="ERI-1_3'hExo_like"/>
    <property type="match status" value="1"/>
</dbReference>
<dbReference type="GO" id="GO:0000175">
    <property type="term" value="F:3'-5'-RNA exonuclease activity"/>
    <property type="evidence" value="ECO:0007669"/>
    <property type="project" value="InterPro"/>
</dbReference>
<dbReference type="EMBL" id="CDNY01000003">
    <property type="protein sequence ID" value="CEO32222.1"/>
    <property type="molecule type" value="Genomic_DNA"/>
</dbReference>
<dbReference type="RefSeq" id="WP_055329703.1">
    <property type="nucleotide sequence ID" value="NZ_CDNM01000031.1"/>
</dbReference>
<evidence type="ECO:0000256" key="3">
    <source>
        <dbReference type="ARBA" id="ARBA00022839"/>
    </source>
</evidence>
<evidence type="ECO:0000313" key="6">
    <source>
        <dbReference type="Proteomes" id="UP000049685"/>
    </source>
</evidence>
<dbReference type="PANTHER" id="PTHR23044:SF61">
    <property type="entry name" value="3'-5' EXORIBONUCLEASE 1-RELATED"/>
    <property type="match status" value="1"/>
</dbReference>
<protein>
    <submittedName>
        <fullName evidence="5">Exonuclease</fullName>
    </submittedName>
</protein>
<dbReference type="SMART" id="SM00479">
    <property type="entry name" value="EXOIII"/>
    <property type="match status" value="1"/>
</dbReference>
<dbReference type="InterPro" id="IPR047201">
    <property type="entry name" value="ERI-1_3'hExo-like"/>
</dbReference>
<dbReference type="InterPro" id="IPR051274">
    <property type="entry name" value="3-5_Exoribonuclease"/>
</dbReference>
<dbReference type="Proteomes" id="UP000049685">
    <property type="component" value="Unassembled WGS sequence"/>
</dbReference>
<keyword evidence="2" id="KW-0378">Hydrolase</keyword>
<dbReference type="GO" id="GO:0003676">
    <property type="term" value="F:nucleic acid binding"/>
    <property type="evidence" value="ECO:0007669"/>
    <property type="project" value="InterPro"/>
</dbReference>
<keyword evidence="1" id="KW-0540">Nuclease</keyword>
<name>A0A9P1P9B8_PARSO</name>
<evidence type="ECO:0000256" key="2">
    <source>
        <dbReference type="ARBA" id="ARBA00022801"/>
    </source>
</evidence>
<gene>
    <name evidence="5" type="ORF">UMC4404_02021</name>
</gene>
<evidence type="ECO:0000313" key="5">
    <source>
        <dbReference type="EMBL" id="CEO32222.1"/>
    </source>
</evidence>
<organism evidence="5 6">
    <name type="scientific">Paraclostridium sordellii</name>
    <name type="common">Clostridium sordellii</name>
    <dbReference type="NCBI Taxonomy" id="1505"/>
    <lineage>
        <taxon>Bacteria</taxon>
        <taxon>Bacillati</taxon>
        <taxon>Bacillota</taxon>
        <taxon>Clostridia</taxon>
        <taxon>Peptostreptococcales</taxon>
        <taxon>Peptostreptococcaceae</taxon>
        <taxon>Paraclostridium</taxon>
    </lineage>
</organism>
<dbReference type="SUPFAM" id="SSF53098">
    <property type="entry name" value="Ribonuclease H-like"/>
    <property type="match status" value="1"/>
</dbReference>
<dbReference type="Pfam" id="PF00929">
    <property type="entry name" value="RNase_T"/>
    <property type="match status" value="1"/>
</dbReference>
<reference evidence="6" key="1">
    <citation type="submission" date="2015-01" db="EMBL/GenBank/DDBJ databases">
        <authorList>
            <person name="Aslett A.Martin."/>
            <person name="De Silva Nishadi"/>
        </authorList>
    </citation>
    <scope>NUCLEOTIDE SEQUENCE [LARGE SCALE GENOMIC DNA]</scope>
    <source>
        <strain evidence="6">UMC4404</strain>
    </source>
</reference>
<dbReference type="InterPro" id="IPR012337">
    <property type="entry name" value="RNaseH-like_sf"/>
</dbReference>
<comment type="caution">
    <text evidence="5">The sequence shown here is derived from an EMBL/GenBank/DDBJ whole genome shotgun (WGS) entry which is preliminary data.</text>
</comment>
<evidence type="ECO:0000256" key="1">
    <source>
        <dbReference type="ARBA" id="ARBA00022722"/>
    </source>
</evidence>
<proteinExistence type="predicted"/>
<keyword evidence="3 5" id="KW-0269">Exonuclease</keyword>